<organism evidence="2 3">
    <name type="scientific">Ditylenchus dipsaci</name>
    <dbReference type="NCBI Taxonomy" id="166011"/>
    <lineage>
        <taxon>Eukaryota</taxon>
        <taxon>Metazoa</taxon>
        <taxon>Ecdysozoa</taxon>
        <taxon>Nematoda</taxon>
        <taxon>Chromadorea</taxon>
        <taxon>Rhabditida</taxon>
        <taxon>Tylenchina</taxon>
        <taxon>Tylenchomorpha</taxon>
        <taxon>Sphaerularioidea</taxon>
        <taxon>Anguinidae</taxon>
        <taxon>Anguininae</taxon>
        <taxon>Ditylenchus</taxon>
    </lineage>
</organism>
<feature type="compositionally biased region" description="Low complexity" evidence="1">
    <location>
        <begin position="174"/>
        <end position="188"/>
    </location>
</feature>
<feature type="compositionally biased region" description="Basic and acidic residues" evidence="1">
    <location>
        <begin position="45"/>
        <end position="55"/>
    </location>
</feature>
<accession>A0A915D8D8</accession>
<evidence type="ECO:0000313" key="3">
    <source>
        <dbReference type="WBParaSite" id="jg16822"/>
    </source>
</evidence>
<keyword evidence="2" id="KW-1185">Reference proteome</keyword>
<dbReference type="Proteomes" id="UP000887574">
    <property type="component" value="Unplaced"/>
</dbReference>
<protein>
    <submittedName>
        <fullName evidence="3">Uncharacterized protein</fullName>
    </submittedName>
</protein>
<evidence type="ECO:0000313" key="2">
    <source>
        <dbReference type="Proteomes" id="UP000887574"/>
    </source>
</evidence>
<sequence>MHQTRVPRGGRGGGRGGGGRGRGGGSGGGGFGGGGSSGGFGSSRPDSRDDDDNKSRTSNNDAGGGFGNTGSSGGLPTMGSPTPVLEVVETLDLEVEVVKEEIVSPTEVVAEVTEMNHASANHQTVVHLLPSEKAALMTEIPGKALSASSRAASSRRRSASRSKSHARKDKKKGSSSSSSCSPSGTPSSTKKKTDHKKKADKKNRKKKKRSCSTKSWMQLWLIWASNCSNCLALLSLPSAMFFHPNKHTHTYFEIINFLFLSKFTYHKGTHHSLY</sequence>
<feature type="region of interest" description="Disordered" evidence="1">
    <location>
        <begin position="143"/>
        <end position="210"/>
    </location>
</feature>
<feature type="compositionally biased region" description="Basic residues" evidence="1">
    <location>
        <begin position="153"/>
        <end position="173"/>
    </location>
</feature>
<name>A0A915D8D8_9BILA</name>
<dbReference type="WBParaSite" id="jg16822">
    <property type="protein sequence ID" value="jg16822"/>
    <property type="gene ID" value="jg16822"/>
</dbReference>
<evidence type="ECO:0000256" key="1">
    <source>
        <dbReference type="SAM" id="MobiDB-lite"/>
    </source>
</evidence>
<feature type="compositionally biased region" description="Gly residues" evidence="1">
    <location>
        <begin position="62"/>
        <end position="73"/>
    </location>
</feature>
<proteinExistence type="predicted"/>
<dbReference type="AlphaFoldDB" id="A0A915D8D8"/>
<feature type="compositionally biased region" description="Basic residues" evidence="1">
    <location>
        <begin position="189"/>
        <end position="210"/>
    </location>
</feature>
<feature type="compositionally biased region" description="Gly residues" evidence="1">
    <location>
        <begin position="9"/>
        <end position="41"/>
    </location>
</feature>
<reference evidence="3" key="1">
    <citation type="submission" date="2022-11" db="UniProtKB">
        <authorList>
            <consortium name="WormBaseParasite"/>
        </authorList>
    </citation>
    <scope>IDENTIFICATION</scope>
</reference>
<feature type="compositionally biased region" description="Low complexity" evidence="1">
    <location>
        <begin position="143"/>
        <end position="152"/>
    </location>
</feature>
<feature type="region of interest" description="Disordered" evidence="1">
    <location>
        <begin position="1"/>
        <end position="83"/>
    </location>
</feature>